<sequence length="355" mass="38203">MALGTPGFPETAVDIIGAANDAIRTGKNQYVFPPGDLQLREHIAGTLPVPTDPETELTVTVGGTEALFLALHALIDPGDEVVLLDPGYEQFRSTIAFAGGVPRHVPLHAPDWRFDPDELASAFNSRTRVVLLNSPGNPTGRVLTRQELNWIAELAEQWDATVICDEVYSSFVFDGRDHISIAEVPGLAERSVLVGSLSKSYAISGWRLGFLRASATRTTAMRRVQELTTNGAPGPLQLAVGLAAGTADLRTASEEMSRRRDFALEIFTGMGMKISPPEGGCFLLADIGPLTGGRADGRAFTLELLDATGVVVVPAAPSFADPVRGASYVRIAFNRQFELLHEVERRVRGFRPSGQ</sequence>
<dbReference type="InterPro" id="IPR015422">
    <property type="entry name" value="PyrdxlP-dep_Trfase_small"/>
</dbReference>
<evidence type="ECO:0000256" key="4">
    <source>
        <dbReference type="ARBA" id="ARBA00022898"/>
    </source>
</evidence>
<dbReference type="GO" id="GO:0008483">
    <property type="term" value="F:transaminase activity"/>
    <property type="evidence" value="ECO:0007669"/>
    <property type="project" value="UniProtKB-KW"/>
</dbReference>
<dbReference type="EMBL" id="JBFAUK010000029">
    <property type="protein sequence ID" value="MEV5510187.1"/>
    <property type="molecule type" value="Genomic_DNA"/>
</dbReference>
<evidence type="ECO:0000256" key="1">
    <source>
        <dbReference type="ARBA" id="ARBA00001933"/>
    </source>
</evidence>
<dbReference type="InterPro" id="IPR004839">
    <property type="entry name" value="Aminotransferase_I/II_large"/>
</dbReference>
<dbReference type="SUPFAM" id="SSF53383">
    <property type="entry name" value="PLP-dependent transferases"/>
    <property type="match status" value="1"/>
</dbReference>
<keyword evidence="8" id="KW-1185">Reference proteome</keyword>
<keyword evidence="2 5" id="KW-0032">Aminotransferase</keyword>
<dbReference type="PRINTS" id="PR00753">
    <property type="entry name" value="ACCSYNTHASE"/>
</dbReference>
<evidence type="ECO:0000259" key="6">
    <source>
        <dbReference type="Pfam" id="PF00155"/>
    </source>
</evidence>
<dbReference type="InterPro" id="IPR015424">
    <property type="entry name" value="PyrdxlP-dep_Trfase"/>
</dbReference>
<dbReference type="Gene3D" id="3.40.640.10">
    <property type="entry name" value="Type I PLP-dependent aspartate aminotransferase-like (Major domain)"/>
    <property type="match status" value="1"/>
</dbReference>
<evidence type="ECO:0000256" key="5">
    <source>
        <dbReference type="RuleBase" id="RU000481"/>
    </source>
</evidence>
<evidence type="ECO:0000313" key="8">
    <source>
        <dbReference type="Proteomes" id="UP001552594"/>
    </source>
</evidence>
<dbReference type="CDD" id="cd00609">
    <property type="entry name" value="AAT_like"/>
    <property type="match status" value="1"/>
</dbReference>
<dbReference type="PROSITE" id="PS00105">
    <property type="entry name" value="AA_TRANSFER_CLASS_1"/>
    <property type="match status" value="1"/>
</dbReference>
<dbReference type="EC" id="2.6.1.-" evidence="5"/>
<reference evidence="7 8" key="1">
    <citation type="submission" date="2024-06" db="EMBL/GenBank/DDBJ databases">
        <title>The Natural Products Discovery Center: Release of the First 8490 Sequenced Strains for Exploring Actinobacteria Biosynthetic Diversity.</title>
        <authorList>
            <person name="Kalkreuter E."/>
            <person name="Kautsar S.A."/>
            <person name="Yang D."/>
            <person name="Bader C.D."/>
            <person name="Teijaro C.N."/>
            <person name="Fluegel L."/>
            <person name="Davis C.M."/>
            <person name="Simpson J.R."/>
            <person name="Lauterbach L."/>
            <person name="Steele A.D."/>
            <person name="Gui C."/>
            <person name="Meng S."/>
            <person name="Li G."/>
            <person name="Viehrig K."/>
            <person name="Ye F."/>
            <person name="Su P."/>
            <person name="Kiefer A.F."/>
            <person name="Nichols A."/>
            <person name="Cepeda A.J."/>
            <person name="Yan W."/>
            <person name="Fan B."/>
            <person name="Jiang Y."/>
            <person name="Adhikari A."/>
            <person name="Zheng C.-J."/>
            <person name="Schuster L."/>
            <person name="Cowan T.M."/>
            <person name="Smanski M.J."/>
            <person name="Chevrette M.G."/>
            <person name="De Carvalho L.P.S."/>
            <person name="Shen B."/>
        </authorList>
    </citation>
    <scope>NUCLEOTIDE SEQUENCE [LARGE SCALE GENOMIC DNA]</scope>
    <source>
        <strain evidence="7 8">NPDC052347</strain>
    </source>
</reference>
<dbReference type="Pfam" id="PF00155">
    <property type="entry name" value="Aminotran_1_2"/>
    <property type="match status" value="1"/>
</dbReference>
<gene>
    <name evidence="7" type="ORF">AB0L16_27815</name>
</gene>
<dbReference type="InterPro" id="IPR051326">
    <property type="entry name" value="Kynurenine-oxoglutarate_AT"/>
</dbReference>
<name>A0ABV3K4V4_STRON</name>
<evidence type="ECO:0000313" key="7">
    <source>
        <dbReference type="EMBL" id="MEV5510187.1"/>
    </source>
</evidence>
<accession>A0ABV3K4V4</accession>
<comment type="caution">
    <text evidence="7">The sequence shown here is derived from an EMBL/GenBank/DDBJ whole genome shotgun (WGS) entry which is preliminary data.</text>
</comment>
<evidence type="ECO:0000256" key="2">
    <source>
        <dbReference type="ARBA" id="ARBA00022576"/>
    </source>
</evidence>
<comment type="cofactor">
    <cofactor evidence="1 5">
        <name>pyridoxal 5'-phosphate</name>
        <dbReference type="ChEBI" id="CHEBI:597326"/>
    </cofactor>
</comment>
<dbReference type="PANTHER" id="PTHR43807">
    <property type="entry name" value="FI04487P"/>
    <property type="match status" value="1"/>
</dbReference>
<keyword evidence="3 5" id="KW-0808">Transferase</keyword>
<keyword evidence="4" id="KW-0663">Pyridoxal phosphate</keyword>
<dbReference type="InterPro" id="IPR004838">
    <property type="entry name" value="NHTrfase_class1_PyrdxlP-BS"/>
</dbReference>
<protein>
    <recommendedName>
        <fullName evidence="5">Aminotransferase</fullName>
        <ecNumber evidence="5">2.6.1.-</ecNumber>
    </recommendedName>
</protein>
<dbReference type="Gene3D" id="3.90.1150.10">
    <property type="entry name" value="Aspartate Aminotransferase, domain 1"/>
    <property type="match status" value="1"/>
</dbReference>
<proteinExistence type="inferred from homology"/>
<dbReference type="InterPro" id="IPR015421">
    <property type="entry name" value="PyrdxlP-dep_Trfase_major"/>
</dbReference>
<dbReference type="RefSeq" id="WP_241560994.1">
    <property type="nucleotide sequence ID" value="NZ_JBFAUK010000029.1"/>
</dbReference>
<evidence type="ECO:0000256" key="3">
    <source>
        <dbReference type="ARBA" id="ARBA00022679"/>
    </source>
</evidence>
<dbReference type="PANTHER" id="PTHR43807:SF20">
    <property type="entry name" value="FI04487P"/>
    <property type="match status" value="1"/>
</dbReference>
<comment type="similarity">
    <text evidence="5">Belongs to the class-I pyridoxal-phosphate-dependent aminotransferase family.</text>
</comment>
<dbReference type="Proteomes" id="UP001552594">
    <property type="component" value="Unassembled WGS sequence"/>
</dbReference>
<organism evidence="7 8">
    <name type="scientific">Streptomyces orinoci</name>
    <name type="common">Streptoverticillium orinoci</name>
    <dbReference type="NCBI Taxonomy" id="67339"/>
    <lineage>
        <taxon>Bacteria</taxon>
        <taxon>Bacillati</taxon>
        <taxon>Actinomycetota</taxon>
        <taxon>Actinomycetes</taxon>
        <taxon>Kitasatosporales</taxon>
        <taxon>Streptomycetaceae</taxon>
        <taxon>Streptomyces</taxon>
    </lineage>
</organism>
<feature type="domain" description="Aminotransferase class I/classII large" evidence="6">
    <location>
        <begin position="14"/>
        <end position="333"/>
    </location>
</feature>